<organism evidence="1 2">
    <name type="scientific">Lynx canadensis</name>
    <name type="common">Canada lynx</name>
    <name type="synonym">Felis canadensis</name>
    <dbReference type="NCBI Taxonomy" id="61383"/>
    <lineage>
        <taxon>Eukaryota</taxon>
        <taxon>Metazoa</taxon>
        <taxon>Chordata</taxon>
        <taxon>Craniata</taxon>
        <taxon>Vertebrata</taxon>
        <taxon>Euteleostomi</taxon>
        <taxon>Mammalia</taxon>
        <taxon>Eutheria</taxon>
        <taxon>Laurasiatheria</taxon>
        <taxon>Carnivora</taxon>
        <taxon>Feliformia</taxon>
        <taxon>Felidae</taxon>
        <taxon>Felinae</taxon>
        <taxon>Lynx</taxon>
    </lineage>
</organism>
<evidence type="ECO:0000313" key="2">
    <source>
        <dbReference type="Proteomes" id="UP000472241"/>
    </source>
</evidence>
<protein>
    <submittedName>
        <fullName evidence="1">Uncharacterized protein</fullName>
    </submittedName>
</protein>
<reference evidence="1" key="2">
    <citation type="submission" date="2025-09" db="UniProtKB">
        <authorList>
            <consortium name="Ensembl"/>
        </authorList>
    </citation>
    <scope>IDENTIFICATION</scope>
</reference>
<name>A0A667GEN3_LYNCA</name>
<dbReference type="Gene3D" id="3.30.70.2000">
    <property type="match status" value="1"/>
</dbReference>
<keyword evidence="2" id="KW-1185">Reference proteome</keyword>
<reference evidence="1" key="1">
    <citation type="submission" date="2025-08" db="UniProtKB">
        <authorList>
            <consortium name="Ensembl"/>
        </authorList>
    </citation>
    <scope>IDENTIFICATION</scope>
</reference>
<dbReference type="AlphaFoldDB" id="A0A667GEN3"/>
<dbReference type="Ensembl" id="ENSLCNT00005013295.1">
    <property type="protein sequence ID" value="ENSLCNP00005011859.1"/>
    <property type="gene ID" value="ENSLCNG00005007771.1"/>
</dbReference>
<accession>A0A667GEN3</accession>
<dbReference type="Proteomes" id="UP000472241">
    <property type="component" value="Unplaced"/>
</dbReference>
<evidence type="ECO:0000313" key="1">
    <source>
        <dbReference type="Ensembl" id="ENSLCNP00005011859.1"/>
    </source>
</evidence>
<sequence length="64" mass="7175">MVFHVIEGWKFELLVSGGPSCSSGSEDRVEFLTVDSRELCNSAYGVTREPREKARILQEPGSRM</sequence>
<proteinExistence type="predicted"/>